<comment type="catalytic activity">
    <reaction evidence="1">
        <text>ATP + protein L-histidine = ADP + protein N-phospho-L-histidine.</text>
        <dbReference type="EC" id="2.7.13.3"/>
    </reaction>
</comment>
<dbReference type="RefSeq" id="WP_061158662.1">
    <property type="nucleotide sequence ID" value="NZ_FCOI02000002.1"/>
</dbReference>
<dbReference type="PANTHER" id="PTHR24421">
    <property type="entry name" value="NITRATE/NITRITE SENSOR PROTEIN NARX-RELATED"/>
    <property type="match status" value="1"/>
</dbReference>
<reference evidence="12" key="1">
    <citation type="submission" date="2016-01" db="EMBL/GenBank/DDBJ databases">
        <authorList>
            <person name="Peeters Charlotte."/>
        </authorList>
    </citation>
    <scope>NUCLEOTIDE SEQUENCE [LARGE SCALE GENOMIC DNA]</scope>
</reference>
<keyword evidence="8" id="KW-0902">Two-component regulatory system</keyword>
<accession>A0A157ZGH2</accession>
<dbReference type="Pfam" id="PF02518">
    <property type="entry name" value="HATPase_c"/>
    <property type="match status" value="1"/>
</dbReference>
<dbReference type="Gene3D" id="1.20.5.1930">
    <property type="match status" value="1"/>
</dbReference>
<evidence type="ECO:0000313" key="11">
    <source>
        <dbReference type="EMBL" id="SAK44576.1"/>
    </source>
</evidence>
<evidence type="ECO:0000256" key="3">
    <source>
        <dbReference type="ARBA" id="ARBA00022553"/>
    </source>
</evidence>
<dbReference type="InterPro" id="IPR036890">
    <property type="entry name" value="HATPase_C_sf"/>
</dbReference>
<keyword evidence="6 11" id="KW-0418">Kinase</keyword>
<dbReference type="EMBL" id="FCOI02000002">
    <property type="protein sequence ID" value="SAK44576.1"/>
    <property type="molecule type" value="Genomic_DNA"/>
</dbReference>
<dbReference type="STRING" id="1777137.AWB76_00633"/>
<evidence type="ECO:0000256" key="2">
    <source>
        <dbReference type="ARBA" id="ARBA00012438"/>
    </source>
</evidence>
<evidence type="ECO:0000256" key="6">
    <source>
        <dbReference type="ARBA" id="ARBA00022777"/>
    </source>
</evidence>
<dbReference type="SUPFAM" id="SSF55874">
    <property type="entry name" value="ATPase domain of HSP90 chaperone/DNA topoisomerase II/histidine kinase"/>
    <property type="match status" value="1"/>
</dbReference>
<evidence type="ECO:0000256" key="4">
    <source>
        <dbReference type="ARBA" id="ARBA00022679"/>
    </source>
</evidence>
<evidence type="ECO:0000259" key="10">
    <source>
        <dbReference type="SMART" id="SM00387"/>
    </source>
</evidence>
<dbReference type="InterPro" id="IPR050482">
    <property type="entry name" value="Sensor_HK_TwoCompSys"/>
</dbReference>
<keyword evidence="4" id="KW-0808">Transferase</keyword>
<evidence type="ECO:0000256" key="5">
    <source>
        <dbReference type="ARBA" id="ARBA00022741"/>
    </source>
</evidence>
<dbReference type="AlphaFoldDB" id="A0A157ZGH2"/>
<dbReference type="InterPro" id="IPR011712">
    <property type="entry name" value="Sig_transdc_His_kin_sub3_dim/P"/>
</dbReference>
<evidence type="ECO:0000256" key="1">
    <source>
        <dbReference type="ARBA" id="ARBA00000085"/>
    </source>
</evidence>
<dbReference type="Gene3D" id="3.30.565.10">
    <property type="entry name" value="Histidine kinase-like ATPase, C-terminal domain"/>
    <property type="match status" value="1"/>
</dbReference>
<gene>
    <name evidence="11" type="ORF">AWB76_00633</name>
</gene>
<dbReference type="GO" id="GO:0016020">
    <property type="term" value="C:membrane"/>
    <property type="evidence" value="ECO:0007669"/>
    <property type="project" value="InterPro"/>
</dbReference>
<feature type="domain" description="Histidine kinase/HSP90-like ATPase" evidence="10">
    <location>
        <begin position="180"/>
        <end position="274"/>
    </location>
</feature>
<sequence>MNPSATITLDESPIRRAPLRGVPSPAPECSGASFASPYSALIDAKLKGDRQIQRLAARVQELAALLAVTEERARQALAQDLHDASGAALTVANIALARAEHWLPADVPAALGDALHQARAALADVCETSHRIVEGLQTPTFDGSFAGTLADWIAGFGARTTIPVDFSCPADARLDRMSHDMSLALFRVMQEALGNVARHAHAARAHVSVTLDGHGVTLLVEDDGVGISAAARRKTGRFGLSGMRARCEALGGTLRVAAAKPAGTGVRARLPWAAARPGLFAISMPHMFSA</sequence>
<proteinExistence type="predicted"/>
<evidence type="ECO:0000256" key="8">
    <source>
        <dbReference type="ARBA" id="ARBA00023012"/>
    </source>
</evidence>
<dbReference type="Pfam" id="PF07730">
    <property type="entry name" value="HisKA_3"/>
    <property type="match status" value="1"/>
</dbReference>
<keyword evidence="3" id="KW-0597">Phosphoprotein</keyword>
<evidence type="ECO:0000313" key="12">
    <source>
        <dbReference type="Proteomes" id="UP000054624"/>
    </source>
</evidence>
<evidence type="ECO:0000256" key="9">
    <source>
        <dbReference type="SAM" id="Coils"/>
    </source>
</evidence>
<keyword evidence="7" id="KW-0067">ATP-binding</keyword>
<dbReference type="PANTHER" id="PTHR24421:SF10">
    <property type="entry name" value="NITRATE_NITRITE SENSOR PROTEIN NARQ"/>
    <property type="match status" value="1"/>
</dbReference>
<dbReference type="OrthoDB" id="9782588at2"/>
<dbReference type="GO" id="GO:0005524">
    <property type="term" value="F:ATP binding"/>
    <property type="evidence" value="ECO:0007669"/>
    <property type="project" value="UniProtKB-KW"/>
</dbReference>
<name>A0A157ZGH2_9BURK</name>
<keyword evidence="9" id="KW-0175">Coiled coil</keyword>
<evidence type="ECO:0000256" key="7">
    <source>
        <dbReference type="ARBA" id="ARBA00022840"/>
    </source>
</evidence>
<keyword evidence="12" id="KW-1185">Reference proteome</keyword>
<dbReference type="Proteomes" id="UP000054624">
    <property type="component" value="Unassembled WGS sequence"/>
</dbReference>
<keyword evidence="5" id="KW-0547">Nucleotide-binding</keyword>
<dbReference type="CDD" id="cd16917">
    <property type="entry name" value="HATPase_UhpB-NarQ-NarX-like"/>
    <property type="match status" value="1"/>
</dbReference>
<dbReference type="InterPro" id="IPR003594">
    <property type="entry name" value="HATPase_dom"/>
</dbReference>
<dbReference type="GO" id="GO:0000155">
    <property type="term" value="F:phosphorelay sensor kinase activity"/>
    <property type="evidence" value="ECO:0007669"/>
    <property type="project" value="InterPro"/>
</dbReference>
<organism evidence="11 12">
    <name type="scientific">Caballeronia temeraria</name>
    <dbReference type="NCBI Taxonomy" id="1777137"/>
    <lineage>
        <taxon>Bacteria</taxon>
        <taxon>Pseudomonadati</taxon>
        <taxon>Pseudomonadota</taxon>
        <taxon>Betaproteobacteria</taxon>
        <taxon>Burkholderiales</taxon>
        <taxon>Burkholderiaceae</taxon>
        <taxon>Caballeronia</taxon>
    </lineage>
</organism>
<protein>
    <recommendedName>
        <fullName evidence="2">histidine kinase</fullName>
        <ecNumber evidence="2">2.7.13.3</ecNumber>
    </recommendedName>
</protein>
<dbReference type="EC" id="2.7.13.3" evidence="2"/>
<dbReference type="SMART" id="SM00387">
    <property type="entry name" value="HATPase_c"/>
    <property type="match status" value="1"/>
</dbReference>
<dbReference type="GO" id="GO:0046983">
    <property type="term" value="F:protein dimerization activity"/>
    <property type="evidence" value="ECO:0007669"/>
    <property type="project" value="InterPro"/>
</dbReference>
<feature type="coiled-coil region" evidence="9">
    <location>
        <begin position="52"/>
        <end position="79"/>
    </location>
</feature>